<feature type="domain" description="Chromo" evidence="2">
    <location>
        <begin position="48"/>
        <end position="82"/>
    </location>
</feature>
<evidence type="ECO:0000313" key="4">
    <source>
        <dbReference type="Proteomes" id="UP000291422"/>
    </source>
</evidence>
<feature type="compositionally biased region" description="Basic residues" evidence="1">
    <location>
        <begin position="7"/>
        <end position="26"/>
    </location>
</feature>
<comment type="caution">
    <text evidence="3">The sequence shown here is derived from an EMBL/GenBank/DDBJ whole genome shotgun (WGS) entry which is preliminary data.</text>
</comment>
<feature type="region of interest" description="Disordered" evidence="1">
    <location>
        <begin position="345"/>
        <end position="401"/>
    </location>
</feature>
<dbReference type="Proteomes" id="UP000291422">
    <property type="component" value="Unassembled WGS sequence"/>
</dbReference>
<evidence type="ECO:0000259" key="2">
    <source>
        <dbReference type="PROSITE" id="PS50013"/>
    </source>
</evidence>
<feature type="compositionally biased region" description="Basic and acidic residues" evidence="1">
    <location>
        <begin position="284"/>
        <end position="310"/>
    </location>
</feature>
<accession>A0A4Q4MCK7</accession>
<feature type="region of interest" description="Disordered" evidence="1">
    <location>
        <begin position="114"/>
        <end position="137"/>
    </location>
</feature>
<protein>
    <recommendedName>
        <fullName evidence="2">Chromo domain-containing protein</fullName>
    </recommendedName>
</protein>
<name>A0A4Q4MCK7_ALTAL</name>
<feature type="compositionally biased region" description="Polar residues" evidence="1">
    <location>
        <begin position="121"/>
        <end position="137"/>
    </location>
</feature>
<sequence length="401" mass="43449">MVSKQTANKRKRTPNTSARSKRRRTTRLALTDASEPYRAHGSASEVFWAATRILEDNGTRYLVEWEGIDPGTGRPYEPTWEPHNFVTLALEADWKKTIAAQSTTTRRIHNQAQSFEEAGNRVQSSGESPETVTSGQSPIEGITQCLSISTASPQQMHQPQRSLTSLFQDPEQTACVSKGGTSYTCGATSSGQNNASLTISKMTTLEETPGSNQRDPAIADNSGHTDEHLGATEPTALGSRHSLHAQSSPRIEEVGSVGHVQLSSHPDVVAKLQDAGCEEDETSENSRQKGLEPWELASRESQRAHACTLEEKDSPLSALLTTRKALETQEQQEMPGKLEILEATPSAPANEAVHREPELQAASKAMSSTKRSSDHTLEKATPLSLPGGSVEELHLASLNPT</sequence>
<feature type="region of interest" description="Disordered" evidence="1">
    <location>
        <begin position="206"/>
        <end position="252"/>
    </location>
</feature>
<dbReference type="AlphaFoldDB" id="A0A4Q4MCK7"/>
<gene>
    <name evidence="3" type="ORF">AA0117_g13450</name>
</gene>
<evidence type="ECO:0000313" key="3">
    <source>
        <dbReference type="EMBL" id="RYN48140.1"/>
    </source>
</evidence>
<organism evidence="3 4">
    <name type="scientific">Alternaria alternata</name>
    <name type="common">Alternaria rot fungus</name>
    <name type="synonym">Torula alternata</name>
    <dbReference type="NCBI Taxonomy" id="5599"/>
    <lineage>
        <taxon>Eukaryota</taxon>
        <taxon>Fungi</taxon>
        <taxon>Dikarya</taxon>
        <taxon>Ascomycota</taxon>
        <taxon>Pezizomycotina</taxon>
        <taxon>Dothideomycetes</taxon>
        <taxon>Pleosporomycetidae</taxon>
        <taxon>Pleosporales</taxon>
        <taxon>Pleosporineae</taxon>
        <taxon>Pleosporaceae</taxon>
        <taxon>Alternaria</taxon>
        <taxon>Alternaria sect. Alternaria</taxon>
        <taxon>Alternaria alternata complex</taxon>
    </lineage>
</organism>
<dbReference type="EMBL" id="PDXD01000386">
    <property type="protein sequence ID" value="RYN48140.1"/>
    <property type="molecule type" value="Genomic_DNA"/>
</dbReference>
<dbReference type="InterPro" id="IPR000953">
    <property type="entry name" value="Chromo/chromo_shadow_dom"/>
</dbReference>
<proteinExistence type="predicted"/>
<dbReference type="PROSITE" id="PS50013">
    <property type="entry name" value="CHROMO_2"/>
    <property type="match status" value="1"/>
</dbReference>
<reference evidence="4" key="1">
    <citation type="journal article" date="2019" name="bioRxiv">
        <title>Genomics, evolutionary history and diagnostics of the Alternaria alternata species group including apple and Asian pear pathotypes.</title>
        <authorList>
            <person name="Armitage A.D."/>
            <person name="Cockerton H.M."/>
            <person name="Sreenivasaprasad S."/>
            <person name="Woodhall J.W."/>
            <person name="Lane C.R."/>
            <person name="Harrison R.J."/>
            <person name="Clarkson J.P."/>
        </authorList>
    </citation>
    <scope>NUCLEOTIDE SEQUENCE [LARGE SCALE GENOMIC DNA]</scope>
    <source>
        <strain evidence="4">FERA 1177</strain>
    </source>
</reference>
<evidence type="ECO:0000256" key="1">
    <source>
        <dbReference type="SAM" id="MobiDB-lite"/>
    </source>
</evidence>
<feature type="region of interest" description="Disordered" evidence="1">
    <location>
        <begin position="1"/>
        <end position="36"/>
    </location>
</feature>
<feature type="region of interest" description="Disordered" evidence="1">
    <location>
        <begin position="275"/>
        <end position="310"/>
    </location>
</feature>